<protein>
    <submittedName>
        <fullName evidence="1">Uncharacterized protein</fullName>
    </submittedName>
</protein>
<name>A0A2Z4FNA5_9DELT</name>
<dbReference type="NCBIfam" id="NF033768">
    <property type="entry name" value="myxo_SS_tail"/>
    <property type="match status" value="1"/>
</dbReference>
<organism evidence="1 2">
    <name type="scientific">Bradymonas sediminis</name>
    <dbReference type="NCBI Taxonomy" id="1548548"/>
    <lineage>
        <taxon>Bacteria</taxon>
        <taxon>Deltaproteobacteria</taxon>
        <taxon>Bradymonadales</taxon>
        <taxon>Bradymonadaceae</taxon>
        <taxon>Bradymonas</taxon>
    </lineage>
</organism>
<reference evidence="1 2" key="1">
    <citation type="submission" date="2018-06" db="EMBL/GenBank/DDBJ databases">
        <title>Lujinxingia sediminis gen. nov. sp. nov., a new facultative anaerobic member of the class Deltaproteobacteria, and proposal of Lujinxingaceae fam. nov.</title>
        <authorList>
            <person name="Guo L.-Y."/>
            <person name="Li C.-M."/>
            <person name="Wang S."/>
            <person name="Du Z.-J."/>
        </authorList>
    </citation>
    <scope>NUCLEOTIDE SEQUENCE [LARGE SCALE GENOMIC DNA]</scope>
    <source>
        <strain evidence="1 2">FA350</strain>
    </source>
</reference>
<dbReference type="KEGG" id="bsed:DN745_13775"/>
<evidence type="ECO:0000313" key="2">
    <source>
        <dbReference type="Proteomes" id="UP000249799"/>
    </source>
</evidence>
<dbReference type="AlphaFoldDB" id="A0A2Z4FNA5"/>
<gene>
    <name evidence="1" type="ORF">DN745_13775</name>
</gene>
<keyword evidence="2" id="KW-1185">Reference proteome</keyword>
<dbReference type="Proteomes" id="UP000249799">
    <property type="component" value="Chromosome"/>
</dbReference>
<evidence type="ECO:0000313" key="1">
    <source>
        <dbReference type="EMBL" id="AWV90340.1"/>
    </source>
</evidence>
<dbReference type="EMBL" id="CP030032">
    <property type="protein sequence ID" value="AWV90340.1"/>
    <property type="molecule type" value="Genomic_DNA"/>
</dbReference>
<dbReference type="PROSITE" id="PS51257">
    <property type="entry name" value="PROKAR_LIPOPROTEIN"/>
    <property type="match status" value="1"/>
</dbReference>
<sequence>MKLELRERHIFSLLILFLALVSSGCSTQVGARAGESSATATLGDPLINGSLDDAVVRQVAGENRRDLTRCYQMGLADDRALSGQVNIRLSIAPTGGVQAALLTNSTLKNDDVETCILKEVQLWVFPTTEDGDGVEVEYPFDFSNH</sequence>
<proteinExistence type="predicted"/>
<dbReference type="OrthoDB" id="5377858at2"/>
<accession>A0A2Z4FNA5</accession>
<dbReference type="InterPro" id="IPR049806">
    <property type="entry name" value="MasK-like_C"/>
</dbReference>